<protein>
    <recommendedName>
        <fullName evidence="5">Probable RNA 2'-phosphotransferase</fullName>
        <ecNumber evidence="5">2.7.1.-</ecNumber>
    </recommendedName>
</protein>
<evidence type="ECO:0000256" key="4">
    <source>
        <dbReference type="ARBA" id="ARBA00025212"/>
    </source>
</evidence>
<dbReference type="GO" id="GO:0000215">
    <property type="term" value="F:tRNA 2'-phosphotransferase activity"/>
    <property type="evidence" value="ECO:0007669"/>
    <property type="project" value="TreeGrafter"/>
</dbReference>
<keyword evidence="7" id="KW-1185">Reference proteome</keyword>
<gene>
    <name evidence="5" type="primary">kptA</name>
    <name evidence="6" type="ORF">FE784_36155</name>
</gene>
<evidence type="ECO:0000256" key="5">
    <source>
        <dbReference type="HAMAP-Rule" id="MF_00299"/>
    </source>
</evidence>
<dbReference type="RefSeq" id="WP_139607109.1">
    <property type="nucleotide sequence ID" value="NZ_VDCQ01000085.1"/>
</dbReference>
<dbReference type="AlphaFoldDB" id="A0A5C4SXE0"/>
<dbReference type="GO" id="GO:0003950">
    <property type="term" value="F:NAD+ poly-ADP-ribosyltransferase activity"/>
    <property type="evidence" value="ECO:0007669"/>
    <property type="project" value="InterPro"/>
</dbReference>
<dbReference type="EC" id="2.7.1.-" evidence="5"/>
<dbReference type="PANTHER" id="PTHR12684:SF2">
    <property type="entry name" value="TRNA 2'-PHOSPHOTRANSFERASE 1"/>
    <property type="match status" value="1"/>
</dbReference>
<comment type="function">
    <text evidence="4 5">Removes the 2'-phosphate from RNA via an intermediate in which the phosphate is ADP-ribosylated by NAD followed by a presumed transesterification to release the RNA and generate ADP-ribose 1''-2''-cyclic phosphate (APPR&gt;P). May function as an ADP-ribosylase.</text>
</comment>
<keyword evidence="3 5" id="KW-0520">NAD</keyword>
<dbReference type="OrthoDB" id="4537997at2"/>
<accession>A0A5C4SXE0</accession>
<dbReference type="HAMAP" id="MF_00299">
    <property type="entry name" value="KptA"/>
    <property type="match status" value="1"/>
</dbReference>
<evidence type="ECO:0000256" key="2">
    <source>
        <dbReference type="ARBA" id="ARBA00022679"/>
    </source>
</evidence>
<evidence type="ECO:0000256" key="3">
    <source>
        <dbReference type="ARBA" id="ARBA00023027"/>
    </source>
</evidence>
<dbReference type="Gene3D" id="3.20.170.30">
    <property type="match status" value="1"/>
</dbReference>
<dbReference type="InterPro" id="IPR002745">
    <property type="entry name" value="Ptrans_KptA/Tpt1"/>
</dbReference>
<organism evidence="6 7">
    <name type="scientific">Paenibacillus hemerocallicola</name>
    <dbReference type="NCBI Taxonomy" id="1172614"/>
    <lineage>
        <taxon>Bacteria</taxon>
        <taxon>Bacillati</taxon>
        <taxon>Bacillota</taxon>
        <taxon>Bacilli</taxon>
        <taxon>Bacillales</taxon>
        <taxon>Paenibacillaceae</taxon>
        <taxon>Paenibacillus</taxon>
    </lineage>
</organism>
<keyword evidence="2 5" id="KW-0808">Transferase</keyword>
<dbReference type="Pfam" id="PF01885">
    <property type="entry name" value="PTS_2-RNA"/>
    <property type="match status" value="1"/>
</dbReference>
<dbReference type="Proteomes" id="UP000307943">
    <property type="component" value="Unassembled WGS sequence"/>
</dbReference>
<dbReference type="GO" id="GO:0006388">
    <property type="term" value="P:tRNA splicing, via endonucleolytic cleavage and ligation"/>
    <property type="evidence" value="ECO:0007669"/>
    <property type="project" value="UniProtKB-UniRule"/>
</dbReference>
<evidence type="ECO:0000313" key="7">
    <source>
        <dbReference type="Proteomes" id="UP000307943"/>
    </source>
</evidence>
<comment type="similarity">
    <text evidence="1 5">Belongs to the KptA/TPT1 family.</text>
</comment>
<dbReference type="InterPro" id="IPR042081">
    <property type="entry name" value="RNA_2'-PTrans_C"/>
</dbReference>
<dbReference type="PANTHER" id="PTHR12684">
    <property type="entry name" value="PUTATIVE PHOSPHOTRANSFERASE"/>
    <property type="match status" value="1"/>
</dbReference>
<dbReference type="InterPro" id="IPR022928">
    <property type="entry name" value="RNA_2'-PTrans_KptA"/>
</dbReference>
<dbReference type="EMBL" id="VDCQ01000085">
    <property type="protein sequence ID" value="TNJ60302.1"/>
    <property type="molecule type" value="Genomic_DNA"/>
</dbReference>
<evidence type="ECO:0000256" key="1">
    <source>
        <dbReference type="ARBA" id="ARBA00009836"/>
    </source>
</evidence>
<proteinExistence type="inferred from homology"/>
<dbReference type="Gene3D" id="1.10.10.970">
    <property type="entry name" value="RNA 2'-phosphotransferase, Tpt1/KptA family, N-terminal domain"/>
    <property type="match status" value="1"/>
</dbReference>
<name>A0A5C4SXE0_9BACL</name>
<dbReference type="SUPFAM" id="SSF56399">
    <property type="entry name" value="ADP-ribosylation"/>
    <property type="match status" value="1"/>
</dbReference>
<dbReference type="InterPro" id="IPR042080">
    <property type="entry name" value="RNA_2'-PTrans_N"/>
</dbReference>
<sequence length="191" mass="21137">MLSKENSKKLSKLMTKMLRHDPLAFGIALDPGDGSTEAEELLRAVRRLDGWEALTMEQIREVVRDSDKQRFELFGDRIRARYGHSYSRVGYAEGTPPAVLYHGTSGETAPVLLREGIRPMGRQYVHLSEGQHFATLAGSRKGRLAIVAVNTAVAMRAGVKFYNAGNEVWLADFVPPSCCKIETNGEGERTG</sequence>
<evidence type="ECO:0000313" key="6">
    <source>
        <dbReference type="EMBL" id="TNJ60302.1"/>
    </source>
</evidence>
<reference evidence="6 7" key="1">
    <citation type="submission" date="2019-05" db="EMBL/GenBank/DDBJ databases">
        <title>We sequenced the genome of Paenibacillus hemerocallicola KCTC 33185 for further insight into its adaptation and study the phylogeny of Paenibacillus.</title>
        <authorList>
            <person name="Narsing Rao M.P."/>
        </authorList>
    </citation>
    <scope>NUCLEOTIDE SEQUENCE [LARGE SCALE GENOMIC DNA]</scope>
    <source>
        <strain evidence="6 7">KCTC 33185</strain>
    </source>
</reference>
<comment type="caution">
    <text evidence="6">The sequence shown here is derived from an EMBL/GenBank/DDBJ whole genome shotgun (WGS) entry which is preliminary data.</text>
</comment>